<reference evidence="2" key="1">
    <citation type="journal article" date="2015" name="Nature">
        <title>Complex archaea that bridge the gap between prokaryotes and eukaryotes.</title>
        <authorList>
            <person name="Spang A."/>
            <person name="Saw J.H."/>
            <person name="Jorgensen S.L."/>
            <person name="Zaremba-Niedzwiedzka K."/>
            <person name="Martijn J."/>
            <person name="Lind A.E."/>
            <person name="van Eijk R."/>
            <person name="Schleper C."/>
            <person name="Guy L."/>
            <person name="Ettema T.J."/>
        </authorList>
    </citation>
    <scope>NUCLEOTIDE SEQUENCE</scope>
</reference>
<dbReference type="InterPro" id="IPR013321">
    <property type="entry name" value="Arc_rbn_hlx_hlx"/>
</dbReference>
<comment type="caution">
    <text evidence="2">The sequence shown here is derived from an EMBL/GenBank/DDBJ whole genome shotgun (WGS) entry which is preliminary data.</text>
</comment>
<sequence>PQNEGRQGAQEENVIMASQGAEKKRRRQVCVQLSEELKDWLVGEARRNGRSLNKEMELQLEWARRDALRLRLHRLGGGAVEPMGANEDQEK</sequence>
<accession>A0A0F9G255</accession>
<dbReference type="EMBL" id="LAZR01021675">
    <property type="protein sequence ID" value="KKL84526.1"/>
    <property type="molecule type" value="Genomic_DNA"/>
</dbReference>
<dbReference type="InterPro" id="IPR010985">
    <property type="entry name" value="Ribbon_hlx_hlx"/>
</dbReference>
<organism evidence="2">
    <name type="scientific">marine sediment metagenome</name>
    <dbReference type="NCBI Taxonomy" id="412755"/>
    <lineage>
        <taxon>unclassified sequences</taxon>
        <taxon>metagenomes</taxon>
        <taxon>ecological metagenomes</taxon>
    </lineage>
</organism>
<evidence type="ECO:0008006" key="3">
    <source>
        <dbReference type="Google" id="ProtNLM"/>
    </source>
</evidence>
<feature type="non-terminal residue" evidence="2">
    <location>
        <position position="1"/>
    </location>
</feature>
<dbReference type="SUPFAM" id="SSF47598">
    <property type="entry name" value="Ribbon-helix-helix"/>
    <property type="match status" value="1"/>
</dbReference>
<gene>
    <name evidence="2" type="ORF">LCGC14_1963920</name>
</gene>
<protein>
    <recommendedName>
        <fullName evidence="3">Arc-like DNA binding domain-containing protein</fullName>
    </recommendedName>
</protein>
<dbReference type="Gene3D" id="1.10.1220.10">
    <property type="entry name" value="Met repressor-like"/>
    <property type="match status" value="1"/>
</dbReference>
<evidence type="ECO:0000313" key="2">
    <source>
        <dbReference type="EMBL" id="KKL84526.1"/>
    </source>
</evidence>
<evidence type="ECO:0000256" key="1">
    <source>
        <dbReference type="SAM" id="MobiDB-lite"/>
    </source>
</evidence>
<dbReference type="AlphaFoldDB" id="A0A0F9G255"/>
<name>A0A0F9G255_9ZZZZ</name>
<dbReference type="GO" id="GO:0006355">
    <property type="term" value="P:regulation of DNA-templated transcription"/>
    <property type="evidence" value="ECO:0007669"/>
    <property type="project" value="InterPro"/>
</dbReference>
<proteinExistence type="predicted"/>
<feature type="region of interest" description="Disordered" evidence="1">
    <location>
        <begin position="1"/>
        <end position="21"/>
    </location>
</feature>